<reference evidence="1" key="3">
    <citation type="submission" date="2022-06" db="UniProtKB">
        <authorList>
            <consortium name="EnsemblPlants"/>
        </authorList>
    </citation>
    <scope>IDENTIFICATION</scope>
</reference>
<protein>
    <submittedName>
        <fullName evidence="1">Uncharacterized protein</fullName>
    </submittedName>
</protein>
<organism evidence="1 2">
    <name type="scientific">Triticum urartu</name>
    <name type="common">Red wild einkorn</name>
    <name type="synonym">Crithodium urartu</name>
    <dbReference type="NCBI Taxonomy" id="4572"/>
    <lineage>
        <taxon>Eukaryota</taxon>
        <taxon>Viridiplantae</taxon>
        <taxon>Streptophyta</taxon>
        <taxon>Embryophyta</taxon>
        <taxon>Tracheophyta</taxon>
        <taxon>Spermatophyta</taxon>
        <taxon>Magnoliopsida</taxon>
        <taxon>Liliopsida</taxon>
        <taxon>Poales</taxon>
        <taxon>Poaceae</taxon>
        <taxon>BOP clade</taxon>
        <taxon>Pooideae</taxon>
        <taxon>Triticodae</taxon>
        <taxon>Triticeae</taxon>
        <taxon>Triticinae</taxon>
        <taxon>Triticum</taxon>
    </lineage>
</organism>
<reference evidence="2" key="1">
    <citation type="journal article" date="2013" name="Nature">
        <title>Draft genome of the wheat A-genome progenitor Triticum urartu.</title>
        <authorList>
            <person name="Ling H.Q."/>
            <person name="Zhao S."/>
            <person name="Liu D."/>
            <person name="Wang J."/>
            <person name="Sun H."/>
            <person name="Zhang C."/>
            <person name="Fan H."/>
            <person name="Li D."/>
            <person name="Dong L."/>
            <person name="Tao Y."/>
            <person name="Gao C."/>
            <person name="Wu H."/>
            <person name="Li Y."/>
            <person name="Cui Y."/>
            <person name="Guo X."/>
            <person name="Zheng S."/>
            <person name="Wang B."/>
            <person name="Yu K."/>
            <person name="Liang Q."/>
            <person name="Yang W."/>
            <person name="Lou X."/>
            <person name="Chen J."/>
            <person name="Feng M."/>
            <person name="Jian J."/>
            <person name="Zhang X."/>
            <person name="Luo G."/>
            <person name="Jiang Y."/>
            <person name="Liu J."/>
            <person name="Wang Z."/>
            <person name="Sha Y."/>
            <person name="Zhang B."/>
            <person name="Wu H."/>
            <person name="Tang D."/>
            <person name="Shen Q."/>
            <person name="Xue P."/>
            <person name="Zou S."/>
            <person name="Wang X."/>
            <person name="Liu X."/>
            <person name="Wang F."/>
            <person name="Yang Y."/>
            <person name="An X."/>
            <person name="Dong Z."/>
            <person name="Zhang K."/>
            <person name="Zhang X."/>
            <person name="Luo M.C."/>
            <person name="Dvorak J."/>
            <person name="Tong Y."/>
            <person name="Wang J."/>
            <person name="Yang H."/>
            <person name="Li Z."/>
            <person name="Wang D."/>
            <person name="Zhang A."/>
            <person name="Wang J."/>
        </authorList>
    </citation>
    <scope>NUCLEOTIDE SEQUENCE</scope>
    <source>
        <strain evidence="2">cv. G1812</strain>
    </source>
</reference>
<sequence>MIGDISFRTSWARMDMTMSFPARSRRFCRLNDLTMSTASSSTSAREICSCHDEVVQPAKRRRARSRPSPHGTLRRRTYEVVRGGHL</sequence>
<keyword evidence="2" id="KW-1185">Reference proteome</keyword>
<proteinExistence type="predicted"/>
<reference evidence="1" key="2">
    <citation type="submission" date="2018-03" db="EMBL/GenBank/DDBJ databases">
        <title>The Triticum urartu genome reveals the dynamic nature of wheat genome evolution.</title>
        <authorList>
            <person name="Ling H."/>
            <person name="Ma B."/>
            <person name="Shi X."/>
            <person name="Liu H."/>
            <person name="Dong L."/>
            <person name="Sun H."/>
            <person name="Cao Y."/>
            <person name="Gao Q."/>
            <person name="Zheng S."/>
            <person name="Li Y."/>
            <person name="Yu Y."/>
            <person name="Du H."/>
            <person name="Qi M."/>
            <person name="Li Y."/>
            <person name="Yu H."/>
            <person name="Cui Y."/>
            <person name="Wang N."/>
            <person name="Chen C."/>
            <person name="Wu H."/>
            <person name="Zhao Y."/>
            <person name="Zhang J."/>
            <person name="Li Y."/>
            <person name="Zhou W."/>
            <person name="Zhang B."/>
            <person name="Hu W."/>
            <person name="Eijk M."/>
            <person name="Tang J."/>
            <person name="Witsenboer H."/>
            <person name="Zhao S."/>
            <person name="Li Z."/>
            <person name="Zhang A."/>
            <person name="Wang D."/>
            <person name="Liang C."/>
        </authorList>
    </citation>
    <scope>NUCLEOTIDE SEQUENCE [LARGE SCALE GENOMIC DNA]</scope>
    <source>
        <strain evidence="1">cv. G1812</strain>
    </source>
</reference>
<evidence type="ECO:0000313" key="2">
    <source>
        <dbReference type="Proteomes" id="UP000015106"/>
    </source>
</evidence>
<name>A0A8R7QZJ5_TRIUA</name>
<dbReference type="EnsemblPlants" id="TuG1812G0700001066.01.T01">
    <property type="protein sequence ID" value="TuG1812G0700001066.01.T01.cds277361"/>
    <property type="gene ID" value="TuG1812G0700001066.01"/>
</dbReference>
<evidence type="ECO:0000313" key="1">
    <source>
        <dbReference type="EnsemblPlants" id="TuG1812G0700001066.01.T01.cds277361"/>
    </source>
</evidence>
<dbReference type="Proteomes" id="UP000015106">
    <property type="component" value="Chromosome 7"/>
</dbReference>
<dbReference type="AlphaFoldDB" id="A0A8R7QZJ5"/>
<accession>A0A8R7QZJ5</accession>
<dbReference type="Gramene" id="TuG1812G0700001066.01.T01">
    <property type="protein sequence ID" value="TuG1812G0700001066.01.T01.cds277361"/>
    <property type="gene ID" value="TuG1812G0700001066.01"/>
</dbReference>